<dbReference type="InterPro" id="IPR004307">
    <property type="entry name" value="TspO_MBR"/>
</dbReference>
<dbReference type="EMBL" id="JBHSCN010000001">
    <property type="protein sequence ID" value="MFC4241770.1"/>
    <property type="molecule type" value="Genomic_DNA"/>
</dbReference>
<accession>A0ABV8Q079</accession>
<evidence type="ECO:0000313" key="8">
    <source>
        <dbReference type="Proteomes" id="UP001595900"/>
    </source>
</evidence>
<keyword evidence="8" id="KW-1185">Reference proteome</keyword>
<keyword evidence="4 6" id="KW-1133">Transmembrane helix</keyword>
<dbReference type="Pfam" id="PF03073">
    <property type="entry name" value="TspO_MBR"/>
    <property type="match status" value="1"/>
</dbReference>
<sequence>MARWTLIAAAATAAAAALGAAGTRPKTAWYRALDKPDWQPPGRAFPLVWTPLYASIAWSAARSLKAESREGRVGGYAALLGVDLALNAGWCWMFFTARSPSTALATIAALNAANAALVRRTLRHDRTAGILLLPYAAWTGFATALNLAICRRN</sequence>
<protein>
    <submittedName>
        <fullName evidence="7">TspO/MBR family protein</fullName>
    </submittedName>
</protein>
<keyword evidence="3 6" id="KW-0812">Transmembrane</keyword>
<comment type="similarity">
    <text evidence="2">Belongs to the TspO/BZRP family.</text>
</comment>
<dbReference type="CDD" id="cd15904">
    <property type="entry name" value="TSPO_MBR"/>
    <property type="match status" value="1"/>
</dbReference>
<evidence type="ECO:0000256" key="3">
    <source>
        <dbReference type="ARBA" id="ARBA00022692"/>
    </source>
</evidence>
<reference evidence="8" key="1">
    <citation type="journal article" date="2019" name="Int. J. Syst. Evol. Microbiol.">
        <title>The Global Catalogue of Microorganisms (GCM) 10K type strain sequencing project: providing services to taxonomists for standard genome sequencing and annotation.</title>
        <authorList>
            <consortium name="The Broad Institute Genomics Platform"/>
            <consortium name="The Broad Institute Genome Sequencing Center for Infectious Disease"/>
            <person name="Wu L."/>
            <person name="Ma J."/>
        </authorList>
    </citation>
    <scope>NUCLEOTIDE SEQUENCE [LARGE SCALE GENOMIC DNA]</scope>
    <source>
        <strain evidence="8">CGMCC 1.10363</strain>
    </source>
</reference>
<evidence type="ECO:0000256" key="6">
    <source>
        <dbReference type="SAM" id="Phobius"/>
    </source>
</evidence>
<evidence type="ECO:0000256" key="1">
    <source>
        <dbReference type="ARBA" id="ARBA00004141"/>
    </source>
</evidence>
<dbReference type="RefSeq" id="WP_390226511.1">
    <property type="nucleotide sequence ID" value="NZ_JBHSCN010000001.1"/>
</dbReference>
<dbReference type="InterPro" id="IPR038330">
    <property type="entry name" value="TspO/MBR-related_sf"/>
</dbReference>
<feature type="transmembrane region" description="Helical" evidence="6">
    <location>
        <begin position="73"/>
        <end position="95"/>
    </location>
</feature>
<name>A0ABV8Q079_9MICO</name>
<evidence type="ECO:0000256" key="5">
    <source>
        <dbReference type="ARBA" id="ARBA00023136"/>
    </source>
</evidence>
<keyword evidence="5 6" id="KW-0472">Membrane</keyword>
<dbReference type="PANTHER" id="PTHR10057:SF0">
    <property type="entry name" value="TRANSLOCATOR PROTEIN"/>
    <property type="match status" value="1"/>
</dbReference>
<comment type="caution">
    <text evidence="7">The sequence shown here is derived from an EMBL/GenBank/DDBJ whole genome shotgun (WGS) entry which is preliminary data.</text>
</comment>
<comment type="subcellular location">
    <subcellularLocation>
        <location evidence="1">Membrane</location>
        <topology evidence="1">Multi-pass membrane protein</topology>
    </subcellularLocation>
</comment>
<dbReference type="Proteomes" id="UP001595900">
    <property type="component" value="Unassembled WGS sequence"/>
</dbReference>
<feature type="transmembrane region" description="Helical" evidence="6">
    <location>
        <begin position="43"/>
        <end position="61"/>
    </location>
</feature>
<dbReference type="Gene3D" id="1.20.1260.100">
    <property type="entry name" value="TspO/MBR protein"/>
    <property type="match status" value="1"/>
</dbReference>
<dbReference type="PIRSF" id="PIRSF005859">
    <property type="entry name" value="PBR"/>
    <property type="match status" value="1"/>
</dbReference>
<evidence type="ECO:0000313" key="7">
    <source>
        <dbReference type="EMBL" id="MFC4241770.1"/>
    </source>
</evidence>
<evidence type="ECO:0000256" key="4">
    <source>
        <dbReference type="ARBA" id="ARBA00022989"/>
    </source>
</evidence>
<organism evidence="7 8">
    <name type="scientific">Gryllotalpicola reticulitermitis</name>
    <dbReference type="NCBI Taxonomy" id="1184153"/>
    <lineage>
        <taxon>Bacteria</taxon>
        <taxon>Bacillati</taxon>
        <taxon>Actinomycetota</taxon>
        <taxon>Actinomycetes</taxon>
        <taxon>Micrococcales</taxon>
        <taxon>Microbacteriaceae</taxon>
        <taxon>Gryllotalpicola</taxon>
    </lineage>
</organism>
<proteinExistence type="inferred from homology"/>
<dbReference type="PANTHER" id="PTHR10057">
    <property type="entry name" value="PERIPHERAL-TYPE BENZODIAZEPINE RECEPTOR"/>
    <property type="match status" value="1"/>
</dbReference>
<evidence type="ECO:0000256" key="2">
    <source>
        <dbReference type="ARBA" id="ARBA00007524"/>
    </source>
</evidence>
<feature type="transmembrane region" description="Helical" evidence="6">
    <location>
        <begin position="130"/>
        <end position="149"/>
    </location>
</feature>
<gene>
    <name evidence="7" type="ORF">ACFOYW_00165</name>
</gene>